<reference evidence="4" key="1">
    <citation type="submission" date="2016-10" db="EMBL/GenBank/DDBJ databases">
        <authorList>
            <person name="Varghese N."/>
            <person name="Submissions S."/>
        </authorList>
    </citation>
    <scope>NUCLEOTIDE SEQUENCE [LARGE SCALE GENOMIC DNA]</scope>
    <source>
        <strain evidence="4">DSM 17044</strain>
    </source>
</reference>
<dbReference type="Gene3D" id="3.40.50.2000">
    <property type="entry name" value="Glycogen Phosphorylase B"/>
    <property type="match status" value="2"/>
</dbReference>
<dbReference type="Pfam" id="PF13579">
    <property type="entry name" value="Glyco_trans_4_4"/>
    <property type="match status" value="1"/>
</dbReference>
<dbReference type="EMBL" id="FOAP01000019">
    <property type="protein sequence ID" value="SEM59235.1"/>
    <property type="molecule type" value="Genomic_DNA"/>
</dbReference>
<keyword evidence="3" id="KW-0808">Transferase</keyword>
<feature type="domain" description="Glycosyl transferase family 1" evidence="1">
    <location>
        <begin position="213"/>
        <end position="371"/>
    </location>
</feature>
<evidence type="ECO:0000313" key="4">
    <source>
        <dbReference type="Proteomes" id="UP000182719"/>
    </source>
</evidence>
<dbReference type="InterPro" id="IPR028098">
    <property type="entry name" value="Glyco_trans_4-like_N"/>
</dbReference>
<dbReference type="InterPro" id="IPR050194">
    <property type="entry name" value="Glycosyltransferase_grp1"/>
</dbReference>
<protein>
    <submittedName>
        <fullName evidence="3">Rhamnosyl/mannosyltransferase</fullName>
    </submittedName>
</protein>
<organism evidence="3 4">
    <name type="scientific">Stigmatella aurantiaca</name>
    <dbReference type="NCBI Taxonomy" id="41"/>
    <lineage>
        <taxon>Bacteria</taxon>
        <taxon>Pseudomonadati</taxon>
        <taxon>Myxococcota</taxon>
        <taxon>Myxococcia</taxon>
        <taxon>Myxococcales</taxon>
        <taxon>Cystobacterineae</taxon>
        <taxon>Archangiaceae</taxon>
        <taxon>Stigmatella</taxon>
    </lineage>
</organism>
<keyword evidence="4" id="KW-1185">Reference proteome</keyword>
<dbReference type="GO" id="GO:0016757">
    <property type="term" value="F:glycosyltransferase activity"/>
    <property type="evidence" value="ECO:0007669"/>
    <property type="project" value="UniProtKB-KW"/>
</dbReference>
<name>A0A1H7ZLN3_STIAU</name>
<dbReference type="PANTHER" id="PTHR45947:SF3">
    <property type="entry name" value="SULFOQUINOVOSYL TRANSFERASE SQD2"/>
    <property type="match status" value="1"/>
</dbReference>
<dbReference type="PANTHER" id="PTHR45947">
    <property type="entry name" value="SULFOQUINOVOSYL TRANSFERASE SQD2"/>
    <property type="match status" value="1"/>
</dbReference>
<evidence type="ECO:0000259" key="1">
    <source>
        <dbReference type="Pfam" id="PF00534"/>
    </source>
</evidence>
<sequence>MSRSSSGLRVLHLGKFYPPASGGMEAHVQTLAQAQAALGTRVEVLCINHSAEGEGFSHEFRGRSATREEWDGPVRVTRLGRWASLLRMDVLPELVPELVRALSRGVDILHVHTPNPTMVLALDALPWLPTVVVTHHSDVIRQRVAGALFRPFEMLLYTRARRVLATSEAYVGGSSLLKRFRRKVRALPLGVDLAPWLSPSPAALEAEARWRGQDDAPLWVMVGRLVYYKGLFTALEALAKVPGRLLVVGVGPLEQEGRSRARELGVEDRVTWAGYLSPEELAGAYRASTALWFPSNARSEAYGLSQIEAMASGKPVINTAIPHSGVAWVSLHEQTGLTVPVGDAWALAKAARRLLEEPGLAERLGRAARERAQSEFQHTVMAEHSLSLYAEALRSSSAAVRQDKAVREERP</sequence>
<gene>
    <name evidence="3" type="ORF">SAMN05444354_11951</name>
</gene>
<keyword evidence="3" id="KW-0328">Glycosyltransferase</keyword>
<proteinExistence type="predicted"/>
<accession>A0A1H7ZLN3</accession>
<dbReference type="InterPro" id="IPR001296">
    <property type="entry name" value="Glyco_trans_1"/>
</dbReference>
<feature type="domain" description="Glycosyltransferase subfamily 4-like N-terminal" evidence="2">
    <location>
        <begin position="22"/>
        <end position="190"/>
    </location>
</feature>
<dbReference type="SUPFAM" id="SSF53756">
    <property type="entry name" value="UDP-Glycosyltransferase/glycogen phosphorylase"/>
    <property type="match status" value="1"/>
</dbReference>
<evidence type="ECO:0000313" key="3">
    <source>
        <dbReference type="EMBL" id="SEM59235.1"/>
    </source>
</evidence>
<dbReference type="Proteomes" id="UP000182719">
    <property type="component" value="Unassembled WGS sequence"/>
</dbReference>
<dbReference type="AlphaFoldDB" id="A0A1H7ZLN3"/>
<dbReference type="OrthoDB" id="9790710at2"/>
<evidence type="ECO:0000259" key="2">
    <source>
        <dbReference type="Pfam" id="PF13579"/>
    </source>
</evidence>
<dbReference type="Pfam" id="PF00534">
    <property type="entry name" value="Glycos_transf_1"/>
    <property type="match status" value="1"/>
</dbReference>